<evidence type="ECO:0000259" key="3">
    <source>
        <dbReference type="PROSITE" id="PS50110"/>
    </source>
</evidence>
<dbReference type="InterPro" id="IPR011006">
    <property type="entry name" value="CheY-like_superfamily"/>
</dbReference>
<evidence type="ECO:0000256" key="2">
    <source>
        <dbReference type="PROSITE-ProRule" id="PRU00169"/>
    </source>
</evidence>
<dbReference type="Proteomes" id="UP000245754">
    <property type="component" value="Unassembled WGS sequence"/>
</dbReference>
<accession>A0A316FJQ0</accession>
<keyword evidence="5" id="KW-1185">Reference proteome</keyword>
<dbReference type="Pfam" id="PF00072">
    <property type="entry name" value="Response_reg"/>
    <property type="match status" value="1"/>
</dbReference>
<dbReference type="AlphaFoldDB" id="A0A316FJQ0"/>
<feature type="domain" description="Response regulatory" evidence="3">
    <location>
        <begin position="5"/>
        <end position="119"/>
    </location>
</feature>
<evidence type="ECO:0000313" key="5">
    <source>
        <dbReference type="Proteomes" id="UP000245754"/>
    </source>
</evidence>
<dbReference type="SMART" id="SM00448">
    <property type="entry name" value="REC"/>
    <property type="match status" value="1"/>
</dbReference>
<dbReference type="EMBL" id="QGGT01000001">
    <property type="protein sequence ID" value="PWK37830.1"/>
    <property type="molecule type" value="Genomic_DNA"/>
</dbReference>
<proteinExistence type="predicted"/>
<protein>
    <submittedName>
        <fullName evidence="4">Response regulator receiver domain-containing protein</fullName>
    </submittedName>
</protein>
<sequence>MPLKTVCIIDDELSVRRATGALVRSLGWSADFFSSADSFLATVERSAYACLICDIELGATSGLDLQRRLRGMGDTTPMIFVTAHGTPRNVALALAEGAVCVLDKPVDPEALIAQLTRIMSPADR</sequence>
<comment type="caution">
    <text evidence="4">The sequence shown here is derived from an EMBL/GenBank/DDBJ whole genome shotgun (WGS) entry which is preliminary data.</text>
</comment>
<evidence type="ECO:0000313" key="4">
    <source>
        <dbReference type="EMBL" id="PWK37830.1"/>
    </source>
</evidence>
<dbReference type="RefSeq" id="WP_109581501.1">
    <property type="nucleotide sequence ID" value="NZ_CAJPUX010000001.1"/>
</dbReference>
<reference evidence="4 5" key="1">
    <citation type="submission" date="2018-05" db="EMBL/GenBank/DDBJ databases">
        <title>Genomic Encyclopedia of Type Strains, Phase IV (KMG-V): Genome sequencing to study the core and pangenomes of soil and plant-associated prokaryotes.</title>
        <authorList>
            <person name="Whitman W."/>
        </authorList>
    </citation>
    <scope>NUCLEOTIDE SEQUENCE [LARGE SCALE GENOMIC DNA]</scope>
    <source>
        <strain evidence="4 5">SLV-132</strain>
    </source>
</reference>
<name>A0A316FJQ0_9BURK</name>
<feature type="modified residue" description="4-aspartylphosphate" evidence="2">
    <location>
        <position position="54"/>
    </location>
</feature>
<dbReference type="Gene3D" id="3.40.50.2300">
    <property type="match status" value="1"/>
</dbReference>
<dbReference type="InterPro" id="IPR050595">
    <property type="entry name" value="Bact_response_regulator"/>
</dbReference>
<dbReference type="PROSITE" id="PS50110">
    <property type="entry name" value="RESPONSE_REGULATORY"/>
    <property type="match status" value="1"/>
</dbReference>
<dbReference type="PANTHER" id="PTHR44591:SF25">
    <property type="entry name" value="CHEMOTAXIS TWO-COMPONENT RESPONSE REGULATOR"/>
    <property type="match status" value="1"/>
</dbReference>
<keyword evidence="1 2" id="KW-0597">Phosphoprotein</keyword>
<dbReference type="PANTHER" id="PTHR44591">
    <property type="entry name" value="STRESS RESPONSE REGULATOR PROTEIN 1"/>
    <property type="match status" value="1"/>
</dbReference>
<dbReference type="InterPro" id="IPR001789">
    <property type="entry name" value="Sig_transdc_resp-reg_receiver"/>
</dbReference>
<gene>
    <name evidence="4" type="ORF">C7419_1011716</name>
</gene>
<organism evidence="4 5">
    <name type="scientific">Cupriavidus plantarum</name>
    <dbReference type="NCBI Taxonomy" id="942865"/>
    <lineage>
        <taxon>Bacteria</taxon>
        <taxon>Pseudomonadati</taxon>
        <taxon>Pseudomonadota</taxon>
        <taxon>Betaproteobacteria</taxon>
        <taxon>Burkholderiales</taxon>
        <taxon>Burkholderiaceae</taxon>
        <taxon>Cupriavidus</taxon>
    </lineage>
</organism>
<dbReference type="GO" id="GO:0000160">
    <property type="term" value="P:phosphorelay signal transduction system"/>
    <property type="evidence" value="ECO:0007669"/>
    <property type="project" value="InterPro"/>
</dbReference>
<dbReference type="SUPFAM" id="SSF52172">
    <property type="entry name" value="CheY-like"/>
    <property type="match status" value="1"/>
</dbReference>
<dbReference type="GeneID" id="98339725"/>
<evidence type="ECO:0000256" key="1">
    <source>
        <dbReference type="ARBA" id="ARBA00022553"/>
    </source>
</evidence>